<sequence>MGNLICPPGQSDSADLPARFAENPLEFFTGSSKDFKLARACLESVIRKIHAEHESKESAASVYKDRKVGTRALYWFLNAAESVRYRELYIERANFLRGTMLCATAEGNFDSVYDAFQLGGPSLLSTRSKNSDIQNLDLSTMLHCLLEAQAYWTTHADPLRQPVATFDHALTIGRSTYMPLSAAGKFFTYSVDTTAGLSISAGTFQKVYNAVHTFTPKNGVDPTFLRSLLMLSKPDTPDASDALMFLRRSEEPGPEREYIAQLINRTHSASQAHLFWYIIRAAQLLDDHGRSDDSRWMLSCGRRNVPSFFNRDLSSLKLSSYRRPRLRSFEGGNLEISNMS</sequence>
<dbReference type="AlphaFoldDB" id="A0A6G1LPC4"/>
<keyword evidence="2" id="KW-1185">Reference proteome</keyword>
<reference evidence="1" key="1">
    <citation type="journal article" date="2020" name="Stud. Mycol.">
        <title>101 Dothideomycetes genomes: a test case for predicting lifestyles and emergence of pathogens.</title>
        <authorList>
            <person name="Haridas S."/>
            <person name="Albert R."/>
            <person name="Binder M."/>
            <person name="Bloem J."/>
            <person name="Labutti K."/>
            <person name="Salamov A."/>
            <person name="Andreopoulos B."/>
            <person name="Baker S."/>
            <person name="Barry K."/>
            <person name="Bills G."/>
            <person name="Bluhm B."/>
            <person name="Cannon C."/>
            <person name="Castanera R."/>
            <person name="Culley D."/>
            <person name="Daum C."/>
            <person name="Ezra D."/>
            <person name="Gonzalez J."/>
            <person name="Henrissat B."/>
            <person name="Kuo A."/>
            <person name="Liang C."/>
            <person name="Lipzen A."/>
            <person name="Lutzoni F."/>
            <person name="Magnuson J."/>
            <person name="Mondo S."/>
            <person name="Nolan M."/>
            <person name="Ohm R."/>
            <person name="Pangilinan J."/>
            <person name="Park H.-J."/>
            <person name="Ramirez L."/>
            <person name="Alfaro M."/>
            <person name="Sun H."/>
            <person name="Tritt A."/>
            <person name="Yoshinaga Y."/>
            <person name="Zwiers L.-H."/>
            <person name="Turgeon B."/>
            <person name="Goodwin S."/>
            <person name="Spatafora J."/>
            <person name="Crous P."/>
            <person name="Grigoriev I."/>
        </authorList>
    </citation>
    <scope>NUCLEOTIDE SEQUENCE</scope>
    <source>
        <strain evidence="1">CBS 116005</strain>
    </source>
</reference>
<organism evidence="1 2">
    <name type="scientific">Teratosphaeria nubilosa</name>
    <dbReference type="NCBI Taxonomy" id="161662"/>
    <lineage>
        <taxon>Eukaryota</taxon>
        <taxon>Fungi</taxon>
        <taxon>Dikarya</taxon>
        <taxon>Ascomycota</taxon>
        <taxon>Pezizomycotina</taxon>
        <taxon>Dothideomycetes</taxon>
        <taxon>Dothideomycetidae</taxon>
        <taxon>Mycosphaerellales</taxon>
        <taxon>Teratosphaeriaceae</taxon>
        <taxon>Teratosphaeria</taxon>
    </lineage>
</organism>
<accession>A0A6G1LPC4</accession>
<dbReference type="EMBL" id="ML995809">
    <property type="protein sequence ID" value="KAF2774014.1"/>
    <property type="molecule type" value="Genomic_DNA"/>
</dbReference>
<protein>
    <submittedName>
        <fullName evidence="1">Uncharacterized protein</fullName>
    </submittedName>
</protein>
<name>A0A6G1LPC4_9PEZI</name>
<gene>
    <name evidence="1" type="ORF">EJ03DRAFT_347396</name>
</gene>
<dbReference type="Proteomes" id="UP000799436">
    <property type="component" value="Unassembled WGS sequence"/>
</dbReference>
<proteinExistence type="predicted"/>
<evidence type="ECO:0000313" key="2">
    <source>
        <dbReference type="Proteomes" id="UP000799436"/>
    </source>
</evidence>
<evidence type="ECO:0000313" key="1">
    <source>
        <dbReference type="EMBL" id="KAF2774014.1"/>
    </source>
</evidence>